<protein>
    <submittedName>
        <fullName evidence="4">Phage replication protein, DnaD domain</fullName>
    </submittedName>
</protein>
<dbReference type="InterPro" id="IPR053162">
    <property type="entry name" value="DnaD"/>
</dbReference>
<comment type="caution">
    <text evidence="4">The sequence shown here is derived from an EMBL/GenBank/DDBJ whole genome shotgun (WGS) entry which is preliminary data.</text>
</comment>
<sequence>MAEVKWIKLSTDMFNNAKIKYLRTLPEGNNIILIWVMLLAKAGKCNSNGFIFLTENIPYTKEMLASEFGFELNTITLALGALEKLNMIETKEETLLITGWEEHQNVDGLDKIRKQNRKRQAKFRSKQKALLGKIEDNNVSSNVTDNGEVTQSNAIDKEKEIDKDIDKEIITTTSSDSDFNIFKYAEMRNFIFSAIQLQQIQDDISTYSLEEVKKALDIADDNGKHSYSYVRGILQKRRSGDEQKKQSDSKLEEMKRKAANGEDPF</sequence>
<dbReference type="InterPro" id="IPR010056">
    <property type="entry name" value="Phage_rep_org__N"/>
</dbReference>
<dbReference type="PANTHER" id="PTHR37293">
    <property type="entry name" value="PHAGE REPLICATION PROTEIN-RELATED"/>
    <property type="match status" value="1"/>
</dbReference>
<evidence type="ECO:0000256" key="1">
    <source>
        <dbReference type="ARBA" id="ARBA00093462"/>
    </source>
</evidence>
<feature type="compositionally biased region" description="Basic and acidic residues" evidence="2">
    <location>
        <begin position="238"/>
        <end position="265"/>
    </location>
</feature>
<evidence type="ECO:0000259" key="3">
    <source>
        <dbReference type="Pfam" id="PF09681"/>
    </source>
</evidence>
<organism evidence="4 5">
    <name type="scientific">Clostridium neonatale</name>
    <dbReference type="NCBI Taxonomy" id="137838"/>
    <lineage>
        <taxon>Bacteria</taxon>
        <taxon>Bacillati</taxon>
        <taxon>Bacillota</taxon>
        <taxon>Clostridia</taxon>
        <taxon>Eubacteriales</taxon>
        <taxon>Clostridiaceae</taxon>
        <taxon>Clostridium</taxon>
    </lineage>
</organism>
<name>A0AAD1YCT5_9CLOT</name>
<comment type="similarity">
    <text evidence="1">Belongs to the DnaB/DnaD family.</text>
</comment>
<dbReference type="InterPro" id="IPR006343">
    <property type="entry name" value="DnaB/C_C"/>
</dbReference>
<evidence type="ECO:0000313" key="4">
    <source>
        <dbReference type="EMBL" id="CAI3543928.1"/>
    </source>
</evidence>
<dbReference type="Pfam" id="PF09681">
    <property type="entry name" value="Phage_rep_org_N"/>
    <property type="match status" value="1"/>
</dbReference>
<feature type="region of interest" description="Disordered" evidence="2">
    <location>
        <begin position="235"/>
        <end position="265"/>
    </location>
</feature>
<feature type="domain" description="Phage replisome organiser N-terminal" evidence="3">
    <location>
        <begin position="6"/>
        <end position="124"/>
    </location>
</feature>
<evidence type="ECO:0000313" key="5">
    <source>
        <dbReference type="Proteomes" id="UP001189143"/>
    </source>
</evidence>
<dbReference type="EMBL" id="CAMTCP010000050">
    <property type="protein sequence ID" value="CAI3543928.1"/>
    <property type="molecule type" value="Genomic_DNA"/>
</dbReference>
<gene>
    <name evidence="4" type="ORF">CNEO2_1450008</name>
</gene>
<dbReference type="AlphaFoldDB" id="A0AAD1YCT5"/>
<reference evidence="4" key="1">
    <citation type="submission" date="2022-10" db="EMBL/GenBank/DDBJ databases">
        <authorList>
            <person name="Aires J."/>
            <person name="Mesa V."/>
        </authorList>
    </citation>
    <scope>NUCLEOTIDE SEQUENCE</scope>
    <source>
        <strain evidence="4">Clostridium neonatale JD116</strain>
    </source>
</reference>
<accession>A0AAD1YCT5</accession>
<dbReference type="RefSeq" id="WP_317049019.1">
    <property type="nucleotide sequence ID" value="NZ_CAMRXE010000053.1"/>
</dbReference>
<dbReference type="PANTHER" id="PTHR37293:SF7">
    <property type="entry name" value="HYPOTHETICAL PHAGE PROTEIN"/>
    <property type="match status" value="1"/>
</dbReference>
<dbReference type="Proteomes" id="UP001189143">
    <property type="component" value="Unassembled WGS sequence"/>
</dbReference>
<dbReference type="NCBIfam" id="TIGR01446">
    <property type="entry name" value="DnaD_dom"/>
    <property type="match status" value="1"/>
</dbReference>
<dbReference type="InterPro" id="IPR034829">
    <property type="entry name" value="DnaD-like_sf"/>
</dbReference>
<proteinExistence type="inferred from homology"/>
<dbReference type="NCBIfam" id="TIGR01714">
    <property type="entry name" value="phage_rep_org_N"/>
    <property type="match status" value="1"/>
</dbReference>
<dbReference type="Gene3D" id="1.10.10.630">
    <property type="entry name" value="DnaD domain-like"/>
    <property type="match status" value="1"/>
</dbReference>
<dbReference type="SUPFAM" id="SSF158499">
    <property type="entry name" value="DnaD domain-like"/>
    <property type="match status" value="1"/>
</dbReference>
<evidence type="ECO:0000256" key="2">
    <source>
        <dbReference type="SAM" id="MobiDB-lite"/>
    </source>
</evidence>